<feature type="domain" description="Disease resistance R13L4/SHOC-2-like LRR" evidence="3">
    <location>
        <begin position="220"/>
        <end position="281"/>
    </location>
</feature>
<dbReference type="RefSeq" id="WP_133475286.1">
    <property type="nucleotide sequence ID" value="NZ_SNWP01000012.1"/>
</dbReference>
<gene>
    <name evidence="4" type="ORF">BC659_2718</name>
</gene>
<dbReference type="GO" id="GO:0005737">
    <property type="term" value="C:cytoplasm"/>
    <property type="evidence" value="ECO:0007669"/>
    <property type="project" value="TreeGrafter"/>
</dbReference>
<proteinExistence type="predicted"/>
<dbReference type="PROSITE" id="PS51450">
    <property type="entry name" value="LRR"/>
    <property type="match status" value="1"/>
</dbReference>
<dbReference type="Gene3D" id="3.80.10.10">
    <property type="entry name" value="Ribonuclease Inhibitor"/>
    <property type="match status" value="1"/>
</dbReference>
<accession>A0A4R6IV88</accession>
<evidence type="ECO:0000313" key="5">
    <source>
        <dbReference type="Proteomes" id="UP000295741"/>
    </source>
</evidence>
<dbReference type="PANTHER" id="PTHR48051">
    <property type="match status" value="1"/>
</dbReference>
<sequence>MKQISIFITLLLLSVRLLGQDNYFRQTYVFNGSIRTDKGQELKINMNFLILLDSTIVGSYYYTPKNGSLKLVGHLNSDNSFILAERNESDSITGFFNGILASDKKSASGEWTTPSRDKSFDFSVNIIEEKSYWDYIKKNRSLYEYSDFDLVMKESDKVLSIDVGDKGIDKLPVGLGKLKRIVSFNLLGNDFTSFPLVLARLTSLEEISLSTNKLTEISTQIRRLKNLRILIMNNNKLVELPREIGELTNLLYLDIGNNKLKSLPKEIQYLTNLQELHIERNALNEKEKQRIKKLLPNCVIHF</sequence>
<reference evidence="4 5" key="1">
    <citation type="submission" date="2019-03" db="EMBL/GenBank/DDBJ databases">
        <title>Genomic Encyclopedia of Archaeal and Bacterial Type Strains, Phase II (KMG-II): from individual species to whole genera.</title>
        <authorList>
            <person name="Goeker M."/>
        </authorList>
    </citation>
    <scope>NUCLEOTIDE SEQUENCE [LARGE SCALE GENOMIC DNA]</scope>
    <source>
        <strain evidence="4 5">DSM 28323</strain>
    </source>
</reference>
<dbReference type="InterPro" id="IPR055414">
    <property type="entry name" value="LRR_R13L4/SHOC2-like"/>
</dbReference>
<dbReference type="PANTHER" id="PTHR48051:SF54">
    <property type="entry name" value="LEUCINE-RICH REPEAT-CONTAINING PROTEIN"/>
    <property type="match status" value="1"/>
</dbReference>
<dbReference type="OrthoDB" id="8532199at2"/>
<dbReference type="Proteomes" id="UP000295741">
    <property type="component" value="Unassembled WGS sequence"/>
</dbReference>
<protein>
    <submittedName>
        <fullName evidence="4">Leucine rich repeat (LRR) protein</fullName>
    </submittedName>
</protein>
<evidence type="ECO:0000256" key="2">
    <source>
        <dbReference type="ARBA" id="ARBA00022737"/>
    </source>
</evidence>
<evidence type="ECO:0000313" key="4">
    <source>
        <dbReference type="EMBL" id="TDO25795.1"/>
    </source>
</evidence>
<keyword evidence="5" id="KW-1185">Reference proteome</keyword>
<dbReference type="InterPro" id="IPR032675">
    <property type="entry name" value="LRR_dom_sf"/>
</dbReference>
<dbReference type="InterPro" id="IPR001611">
    <property type="entry name" value="Leu-rich_rpt"/>
</dbReference>
<dbReference type="SMART" id="SM00369">
    <property type="entry name" value="LRR_TYP"/>
    <property type="match status" value="4"/>
</dbReference>
<dbReference type="InterPro" id="IPR050216">
    <property type="entry name" value="LRR_domain-containing"/>
</dbReference>
<dbReference type="SUPFAM" id="SSF52058">
    <property type="entry name" value="L domain-like"/>
    <property type="match status" value="1"/>
</dbReference>
<keyword evidence="2" id="KW-0677">Repeat</keyword>
<dbReference type="EMBL" id="SNWP01000012">
    <property type="protein sequence ID" value="TDO25795.1"/>
    <property type="molecule type" value="Genomic_DNA"/>
</dbReference>
<dbReference type="AlphaFoldDB" id="A0A4R6IV88"/>
<comment type="caution">
    <text evidence="4">The sequence shown here is derived from an EMBL/GenBank/DDBJ whole genome shotgun (WGS) entry which is preliminary data.</text>
</comment>
<dbReference type="Pfam" id="PF23598">
    <property type="entry name" value="LRR_14"/>
    <property type="match status" value="1"/>
</dbReference>
<organism evidence="4 5">
    <name type="scientific">Sediminibacterium goheungense</name>
    <dbReference type="NCBI Taxonomy" id="1086393"/>
    <lineage>
        <taxon>Bacteria</taxon>
        <taxon>Pseudomonadati</taxon>
        <taxon>Bacteroidota</taxon>
        <taxon>Chitinophagia</taxon>
        <taxon>Chitinophagales</taxon>
        <taxon>Chitinophagaceae</taxon>
        <taxon>Sediminibacterium</taxon>
    </lineage>
</organism>
<dbReference type="InterPro" id="IPR003591">
    <property type="entry name" value="Leu-rich_rpt_typical-subtyp"/>
</dbReference>
<evidence type="ECO:0000259" key="3">
    <source>
        <dbReference type="Pfam" id="PF23598"/>
    </source>
</evidence>
<keyword evidence="1" id="KW-0433">Leucine-rich repeat</keyword>
<evidence type="ECO:0000256" key="1">
    <source>
        <dbReference type="ARBA" id="ARBA00022614"/>
    </source>
</evidence>
<name>A0A4R6IV88_9BACT</name>